<comment type="catalytic activity">
    <reaction evidence="4">
        <text>The enzyme specifically hydrolyzes (1-&gt;4)-beta-D-galactosidic linkages in type I arabinogalactans.</text>
        <dbReference type="EC" id="3.2.1.89"/>
    </reaction>
</comment>
<keyword evidence="2 4" id="KW-0378">Hydrolase</keyword>
<dbReference type="EMBL" id="BSPQ01000002">
    <property type="protein sequence ID" value="GLS90334.1"/>
    <property type="molecule type" value="Genomic_DNA"/>
</dbReference>
<dbReference type="Proteomes" id="UP001157353">
    <property type="component" value="Unassembled WGS sequence"/>
</dbReference>
<accession>A0ABQ6DYV4</accession>
<proteinExistence type="inferred from homology"/>
<evidence type="ECO:0000256" key="3">
    <source>
        <dbReference type="ARBA" id="ARBA00023295"/>
    </source>
</evidence>
<evidence type="ECO:0000313" key="6">
    <source>
        <dbReference type="Proteomes" id="UP001157353"/>
    </source>
</evidence>
<evidence type="ECO:0000313" key="5">
    <source>
        <dbReference type="EMBL" id="GLS90334.1"/>
    </source>
</evidence>
<dbReference type="Pfam" id="PF07745">
    <property type="entry name" value="Glyco_hydro_53"/>
    <property type="match status" value="1"/>
</dbReference>
<evidence type="ECO:0000256" key="1">
    <source>
        <dbReference type="ARBA" id="ARBA00010687"/>
    </source>
</evidence>
<name>A0ABQ6DYV4_9GAMM</name>
<comment type="similarity">
    <text evidence="1 4">Belongs to the glycosyl hydrolase 53 family.</text>
</comment>
<evidence type="ECO:0000256" key="2">
    <source>
        <dbReference type="ARBA" id="ARBA00022801"/>
    </source>
</evidence>
<sequence>MVDCGVVFYDKEEPKNVYQIMSEQGGNLARIRVWVDPYWKGPEGELNHYSSLSDAKKSIQQAKTYNMKVLLDFHYSDTWADPGAQIIPKSWRSLLDDTEQLAKKLYDYTDQVLAELVLENLSPDYVQIGNEIDREILLPWDDSGYPIDWQRNAMLLNAAIKAARKPENGQPQIIIHLAKASSAMNWFFDAKNAGLIDFDIIGLSYYAQWSALNIEQFGDMIKRLKKSYAKDVMIVETALPWTEQWNDNLHNILATMPKGYRPATPENQAFWLLHLKKEAQKQRALGIVYWEPAWVSNNCSASGFKQNKGSAWENATFFDFDNRLIENGGVKFLSP</sequence>
<comment type="caution">
    <text evidence="5">The sequence shown here is derived from an EMBL/GenBank/DDBJ whole genome shotgun (WGS) entry which is preliminary data.</text>
</comment>
<dbReference type="InterPro" id="IPR017853">
    <property type="entry name" value="GH"/>
</dbReference>
<reference evidence="6" key="1">
    <citation type="journal article" date="2019" name="Int. J. Syst. Evol. Microbiol.">
        <title>The Global Catalogue of Microorganisms (GCM) 10K type strain sequencing project: providing services to taxonomists for standard genome sequencing and annotation.</title>
        <authorList>
            <consortium name="The Broad Institute Genomics Platform"/>
            <consortium name="The Broad Institute Genome Sequencing Center for Infectious Disease"/>
            <person name="Wu L."/>
            <person name="Ma J."/>
        </authorList>
    </citation>
    <scope>NUCLEOTIDE SEQUENCE [LARGE SCALE GENOMIC DNA]</scope>
    <source>
        <strain evidence="6">NBRC 103166</strain>
    </source>
</reference>
<evidence type="ECO:0000256" key="4">
    <source>
        <dbReference type="RuleBase" id="RU361192"/>
    </source>
</evidence>
<keyword evidence="3 4" id="KW-0326">Glycosidase</keyword>
<dbReference type="PANTHER" id="PTHR34983:SF2">
    <property type="entry name" value="ENDO-BETA-1,4-GALACTANASE"/>
    <property type="match status" value="1"/>
</dbReference>
<dbReference type="EC" id="3.2.1.89" evidence="4"/>
<protein>
    <recommendedName>
        <fullName evidence="4">Arabinogalactan endo-beta-1,4-galactanase</fullName>
        <ecNumber evidence="4">3.2.1.89</ecNumber>
    </recommendedName>
</protein>
<dbReference type="SUPFAM" id="SSF51445">
    <property type="entry name" value="(Trans)glycosidases"/>
    <property type="match status" value="1"/>
</dbReference>
<keyword evidence="6" id="KW-1185">Reference proteome</keyword>
<dbReference type="InterPro" id="IPR011683">
    <property type="entry name" value="Glyco_hydro_53"/>
</dbReference>
<organism evidence="5 6">
    <name type="scientific">Psychromonas marina</name>
    <dbReference type="NCBI Taxonomy" id="88364"/>
    <lineage>
        <taxon>Bacteria</taxon>
        <taxon>Pseudomonadati</taxon>
        <taxon>Pseudomonadota</taxon>
        <taxon>Gammaproteobacteria</taxon>
        <taxon>Alteromonadales</taxon>
        <taxon>Psychromonadaceae</taxon>
        <taxon>Psychromonas</taxon>
    </lineage>
</organism>
<dbReference type="Gene3D" id="3.20.20.80">
    <property type="entry name" value="Glycosidases"/>
    <property type="match status" value="1"/>
</dbReference>
<dbReference type="PANTHER" id="PTHR34983">
    <property type="entry name" value="ARABINOGALACTAN ENDO-BETA-1,4-GALACTANASE A"/>
    <property type="match status" value="1"/>
</dbReference>
<gene>
    <name evidence="5" type="primary">galA</name>
    <name evidence="5" type="ORF">GCM10007916_14010</name>
</gene>